<dbReference type="EMBL" id="CP034208">
    <property type="protein sequence ID" value="QBZ62491.1"/>
    <property type="molecule type" value="Genomic_DNA"/>
</dbReference>
<feature type="compositionally biased region" description="Low complexity" evidence="1">
    <location>
        <begin position="66"/>
        <end position="76"/>
    </location>
</feature>
<evidence type="ECO:0000313" key="3">
    <source>
        <dbReference type="Proteomes" id="UP000294847"/>
    </source>
</evidence>
<gene>
    <name evidence="2" type="ORF">PoMZ_11372</name>
</gene>
<reference evidence="2 3" key="1">
    <citation type="journal article" date="2019" name="Mol. Biol. Evol.">
        <title>Blast fungal genomes show frequent chromosomal changes, gene gains and losses, and effector gene turnover.</title>
        <authorList>
            <person name="Gomez Luciano L.B."/>
            <person name="Jason Tsai I."/>
            <person name="Chuma I."/>
            <person name="Tosa Y."/>
            <person name="Chen Y.H."/>
            <person name="Li J.Y."/>
            <person name="Li M.Y."/>
            <person name="Jade Lu M.Y."/>
            <person name="Nakayashiki H."/>
            <person name="Li W.H."/>
        </authorList>
    </citation>
    <scope>NUCLEOTIDE SEQUENCE [LARGE SCALE GENOMIC DNA]</scope>
    <source>
        <strain evidence="2">MZ5-1-6</strain>
    </source>
</reference>
<name>A0A4P7NK69_PYROR</name>
<organism evidence="2 3">
    <name type="scientific">Pyricularia oryzae</name>
    <name type="common">Rice blast fungus</name>
    <name type="synonym">Magnaporthe oryzae</name>
    <dbReference type="NCBI Taxonomy" id="318829"/>
    <lineage>
        <taxon>Eukaryota</taxon>
        <taxon>Fungi</taxon>
        <taxon>Dikarya</taxon>
        <taxon>Ascomycota</taxon>
        <taxon>Pezizomycotina</taxon>
        <taxon>Sordariomycetes</taxon>
        <taxon>Sordariomycetidae</taxon>
        <taxon>Magnaporthales</taxon>
        <taxon>Pyriculariaceae</taxon>
        <taxon>Pyricularia</taxon>
    </lineage>
</organism>
<evidence type="ECO:0000313" key="2">
    <source>
        <dbReference type="EMBL" id="QBZ62491.1"/>
    </source>
</evidence>
<dbReference type="AlphaFoldDB" id="A0A4P7NK69"/>
<protein>
    <submittedName>
        <fullName evidence="2">Uncharacterized protein</fullName>
    </submittedName>
</protein>
<feature type="region of interest" description="Disordered" evidence="1">
    <location>
        <begin position="44"/>
        <end position="114"/>
    </location>
</feature>
<evidence type="ECO:0000256" key="1">
    <source>
        <dbReference type="SAM" id="MobiDB-lite"/>
    </source>
</evidence>
<sequence length="549" mass="61598">MPSLLSNTLLLPGHMPSGTSIFVPLAEISPTSVCGPSLTVIPTLATTRPRPAPGTKRKPARETLQARRPAQRARNATPKGRAPKRQKLLLQDVQTGSEERTELDTRNNLVQPSLPPTQEAVEENYCEGITQEDIMKLLPGSQHGHADDIFKRGFWSMRLERDLRLHRWTASDEEALLKSCPIVSAGELYIWRAMPRLFGCELPDLFRYGLGISFYPEAAPDVASKNTEPTAPSVLSGVNAALFPDGAIDGRHDPIVEEFFKALARILPHPVWRGDPSRLRYVLQHAVRARVGPTHVEPLAPPYSKTTNNFPGFAWACCRSVPKKSRPCTREERDRELGVSMRWMANMYITADRELSDVVDNLLDLYSHNSLPPQGSGARQQHKSKVDVRGADAKNVLFDLELCDLQAVYQALENTPQTLDRDPNTHEVIATQLYAAPVRFFIDDLKTAPDITNGDSREVLAAWVRDQKRAWILSRRRESLIRQRMQAQSPWHESNNAHDRPYLLDIPPFDPDGKYQTWPSVTEGQLAVIQGLVTRKVHGSVDRRGEVAK</sequence>
<dbReference type="Proteomes" id="UP000294847">
    <property type="component" value="Chromosome 5"/>
</dbReference>
<dbReference type="VEuPathDB" id="FungiDB:M_BR32_EuGene_00025581"/>
<proteinExistence type="predicted"/>
<accession>A0A4P7NK69</accession>